<reference evidence="2 3" key="1">
    <citation type="submission" date="2016-10" db="EMBL/GenBank/DDBJ databases">
        <authorList>
            <person name="de Groot N.N."/>
        </authorList>
    </citation>
    <scope>NUCLEOTIDE SEQUENCE [LARGE SCALE GENOMIC DNA]</scope>
    <source>
        <strain evidence="2 3">CGMCC 1.7659</strain>
    </source>
</reference>
<feature type="transmembrane region" description="Helical" evidence="1">
    <location>
        <begin position="46"/>
        <end position="64"/>
    </location>
</feature>
<keyword evidence="1" id="KW-0472">Membrane</keyword>
<dbReference type="EMBL" id="FOVF01000024">
    <property type="protein sequence ID" value="SFN47666.1"/>
    <property type="molecule type" value="Genomic_DNA"/>
</dbReference>
<dbReference type="Proteomes" id="UP000198575">
    <property type="component" value="Unassembled WGS sequence"/>
</dbReference>
<sequence>MDSGAAPGGASLASRSFGALIHVKPATGHPGRDCGIVTDLLRHALALAYLMAPAYLANMAPPFVRYWRGWNRPIHARLLGTHKTVVGAALGIAVALLATAVQAAVSGLPVCAGLARVDYRYWPLLGLGFGVGSMAGDSIKSLFKRRLKIAPGAPWVPFDQLDFALGSLLLVGPWAKLSVTDMGLILAVTFVGDLAVNRMAFRLGIKRSPW</sequence>
<evidence type="ECO:0000313" key="2">
    <source>
        <dbReference type="EMBL" id="SFN47666.1"/>
    </source>
</evidence>
<accession>A0A1I4ZBM8</accession>
<dbReference type="PANTHER" id="PTHR39650:SF1">
    <property type="entry name" value="CDP-ARCHAEOL SYNTHASE"/>
    <property type="match status" value="1"/>
</dbReference>
<dbReference type="AlphaFoldDB" id="A0A1I4ZBM8"/>
<gene>
    <name evidence="2" type="ORF">SAMN05216289_12451</name>
</gene>
<evidence type="ECO:0000256" key="1">
    <source>
        <dbReference type="SAM" id="Phobius"/>
    </source>
</evidence>
<organism evidence="2 3">
    <name type="scientific">Dokdonella immobilis</name>
    <dbReference type="NCBI Taxonomy" id="578942"/>
    <lineage>
        <taxon>Bacteria</taxon>
        <taxon>Pseudomonadati</taxon>
        <taxon>Pseudomonadota</taxon>
        <taxon>Gammaproteobacteria</taxon>
        <taxon>Lysobacterales</taxon>
        <taxon>Rhodanobacteraceae</taxon>
        <taxon>Dokdonella</taxon>
    </lineage>
</organism>
<dbReference type="OrthoDB" id="5954408at2"/>
<protein>
    <submittedName>
        <fullName evidence="2">Putative integral membrane protein DUF46</fullName>
    </submittedName>
</protein>
<dbReference type="STRING" id="578942.SAMN05216289_12451"/>
<name>A0A1I4ZBM8_9GAMM</name>
<dbReference type="InterPro" id="IPR032690">
    <property type="entry name" value="CarS"/>
</dbReference>
<dbReference type="PANTHER" id="PTHR39650">
    <property type="entry name" value="CDP-ARCHAEOL SYNTHASE"/>
    <property type="match status" value="1"/>
</dbReference>
<keyword evidence="3" id="KW-1185">Reference proteome</keyword>
<proteinExistence type="predicted"/>
<dbReference type="Pfam" id="PF01864">
    <property type="entry name" value="CarS-like"/>
    <property type="match status" value="1"/>
</dbReference>
<feature type="transmembrane region" description="Helical" evidence="1">
    <location>
        <begin position="85"/>
        <end position="115"/>
    </location>
</feature>
<feature type="transmembrane region" description="Helical" evidence="1">
    <location>
        <begin position="121"/>
        <end position="143"/>
    </location>
</feature>
<keyword evidence="1" id="KW-0812">Transmembrane</keyword>
<keyword evidence="1" id="KW-1133">Transmembrane helix</keyword>
<evidence type="ECO:0000313" key="3">
    <source>
        <dbReference type="Proteomes" id="UP000198575"/>
    </source>
</evidence>